<dbReference type="GeneID" id="27688195"/>
<evidence type="ECO:0000256" key="1">
    <source>
        <dbReference type="ARBA" id="ARBA00004173"/>
    </source>
</evidence>
<dbReference type="InterPro" id="IPR036983">
    <property type="entry name" value="AIM24_sf"/>
</dbReference>
<accession>A0A0L0HH98</accession>
<reference evidence="7 8" key="1">
    <citation type="submission" date="2009-08" db="EMBL/GenBank/DDBJ databases">
        <title>The Genome Sequence of Spizellomyces punctatus strain DAOM BR117.</title>
        <authorList>
            <consortium name="The Broad Institute Genome Sequencing Platform"/>
            <person name="Russ C."/>
            <person name="Cuomo C."/>
            <person name="Shea T."/>
            <person name="Young S.K."/>
            <person name="Zeng Q."/>
            <person name="Koehrsen M."/>
            <person name="Haas B."/>
            <person name="Borodovsky M."/>
            <person name="Guigo R."/>
            <person name="Alvarado L."/>
            <person name="Berlin A."/>
            <person name="Bochicchio J."/>
            <person name="Borenstein D."/>
            <person name="Chapman S."/>
            <person name="Chen Z."/>
            <person name="Engels R."/>
            <person name="Freedman E."/>
            <person name="Gellesch M."/>
            <person name="Goldberg J."/>
            <person name="Griggs A."/>
            <person name="Gujja S."/>
            <person name="Heiman D."/>
            <person name="Hepburn T."/>
            <person name="Howarth C."/>
            <person name="Jen D."/>
            <person name="Larson L."/>
            <person name="Lewis B."/>
            <person name="Mehta T."/>
            <person name="Park D."/>
            <person name="Pearson M."/>
            <person name="Roberts A."/>
            <person name="Saif S."/>
            <person name="Shenoy N."/>
            <person name="Sisk P."/>
            <person name="Stolte C."/>
            <person name="Sykes S."/>
            <person name="Thomson T."/>
            <person name="Walk T."/>
            <person name="White J."/>
            <person name="Yandava C."/>
            <person name="Burger G."/>
            <person name="Gray M.W."/>
            <person name="Holland P.W.H."/>
            <person name="King N."/>
            <person name="Lang F.B.F."/>
            <person name="Roger A.J."/>
            <person name="Ruiz-Trillo I."/>
            <person name="Lander E."/>
            <person name="Nusbaum C."/>
        </authorList>
    </citation>
    <scope>NUCLEOTIDE SEQUENCE [LARGE SCALE GENOMIC DNA]</scope>
    <source>
        <strain evidence="7 8">DAOM BR117</strain>
    </source>
</reference>
<dbReference type="OMA" id="QTRCVQI"/>
<evidence type="ECO:0000256" key="3">
    <source>
        <dbReference type="ARBA" id="ARBA00013287"/>
    </source>
</evidence>
<dbReference type="RefSeq" id="XP_016608486.1">
    <property type="nucleotide sequence ID" value="XM_016752997.1"/>
</dbReference>
<dbReference type="STRING" id="645134.A0A0L0HH98"/>
<dbReference type="PANTHER" id="PTHR36959">
    <property type="entry name" value="ALTERED INHERITANCE OF MITOCHONDRIA PROTEIN 24, MITOCHONDRIAL"/>
    <property type="match status" value="1"/>
</dbReference>
<dbReference type="Proteomes" id="UP000053201">
    <property type="component" value="Unassembled WGS sequence"/>
</dbReference>
<keyword evidence="8" id="KW-1185">Reference proteome</keyword>
<keyword evidence="5 6" id="KW-0496">Mitochondrion</keyword>
<dbReference type="GO" id="GO:0007007">
    <property type="term" value="P:inner mitochondrial membrane organization"/>
    <property type="evidence" value="ECO:0007669"/>
    <property type="project" value="TreeGrafter"/>
</dbReference>
<evidence type="ECO:0000313" key="8">
    <source>
        <dbReference type="Proteomes" id="UP000053201"/>
    </source>
</evidence>
<dbReference type="eggNOG" id="ENOG502S15J">
    <property type="taxonomic scope" value="Eukaryota"/>
</dbReference>
<dbReference type="AlphaFoldDB" id="A0A0L0HH98"/>
<comment type="similarity">
    <text evidence="2 6">Belongs to the AIM24 family.</text>
</comment>
<name>A0A0L0HH98_SPIPD</name>
<dbReference type="Gene3D" id="3.60.160.10">
    <property type="entry name" value="Mitochondrial biogenesis AIM24"/>
    <property type="match status" value="1"/>
</dbReference>
<evidence type="ECO:0000256" key="2">
    <source>
        <dbReference type="ARBA" id="ARBA00009322"/>
    </source>
</evidence>
<evidence type="ECO:0000313" key="7">
    <source>
        <dbReference type="EMBL" id="KND00447.1"/>
    </source>
</evidence>
<comment type="subcellular location">
    <subcellularLocation>
        <location evidence="1 6">Mitochondrion</location>
    </subcellularLocation>
</comment>
<gene>
    <name evidence="7" type="ORF">SPPG_04765</name>
</gene>
<evidence type="ECO:0000256" key="4">
    <source>
        <dbReference type="ARBA" id="ARBA00022946"/>
    </source>
</evidence>
<dbReference type="EMBL" id="KQ257456">
    <property type="protein sequence ID" value="KND00447.1"/>
    <property type="molecule type" value="Genomic_DNA"/>
</dbReference>
<organism evidence="7 8">
    <name type="scientific">Spizellomyces punctatus (strain DAOM BR117)</name>
    <dbReference type="NCBI Taxonomy" id="645134"/>
    <lineage>
        <taxon>Eukaryota</taxon>
        <taxon>Fungi</taxon>
        <taxon>Fungi incertae sedis</taxon>
        <taxon>Chytridiomycota</taxon>
        <taxon>Chytridiomycota incertae sedis</taxon>
        <taxon>Chytridiomycetes</taxon>
        <taxon>Spizellomycetales</taxon>
        <taxon>Spizellomycetaceae</taxon>
        <taxon>Spizellomyces</taxon>
    </lineage>
</organism>
<dbReference type="InParanoid" id="A0A0L0HH98"/>
<evidence type="ECO:0000256" key="6">
    <source>
        <dbReference type="RuleBase" id="RU363045"/>
    </source>
</evidence>
<dbReference type="SUPFAM" id="SSF51219">
    <property type="entry name" value="TRAP-like"/>
    <property type="match status" value="1"/>
</dbReference>
<dbReference type="OrthoDB" id="1705416at2759"/>
<evidence type="ECO:0000256" key="5">
    <source>
        <dbReference type="ARBA" id="ARBA00023128"/>
    </source>
</evidence>
<dbReference type="GO" id="GO:0005743">
    <property type="term" value="C:mitochondrial inner membrane"/>
    <property type="evidence" value="ECO:0007669"/>
    <property type="project" value="TreeGrafter"/>
</dbReference>
<proteinExistence type="inferred from homology"/>
<dbReference type="InterPro" id="IPR002838">
    <property type="entry name" value="AIM24"/>
</dbReference>
<protein>
    <recommendedName>
        <fullName evidence="3 6">Altered inheritance of mitochondria protein 24, mitochondrial</fullName>
    </recommendedName>
</protein>
<keyword evidence="4" id="KW-0809">Transit peptide</keyword>
<dbReference type="VEuPathDB" id="FungiDB:SPPG_04765"/>
<sequence>MHSRGLLQARCLTPSGRLGVAYGPVTPLRAYAGLAFNAPTSQPDASVQGVETLNRKPRIDITAGLENKASVPEESSKGEGVEVAAGLTSATKWLKVPLRDEPVFEVVSTGPGSVIVAKVPPSSHFYTTVNTAIGFSSGIETGLSTEGGPIQAVSRKLGGGALFWQRFWTTGAPGDVIIAPKQIGDIAAIPMDGTSEYYVRQKAFLAASPGLGVSSSPKGFGLGVDGIFNYRVKGKGTLAITSYGGLYRLVLAPGEEYRVDPSHIIAWDASIDPKPANQAQRAVKSTIPKFNISEKLKRLVQTPGAREAKETKKALNDAPKVAPTINSAQEIASKLLKRTADATLRVTRFTFLHIKQWLFGDRGYYLLRGPGDFYISSRLRPSLMWLKDIPAKNTVETLQIPTAAQTKPQPAAPTQ</sequence>
<dbReference type="InterPro" id="IPR016031">
    <property type="entry name" value="Trp_RNA-bd_attenuator-like_dom"/>
</dbReference>
<dbReference type="Pfam" id="PF01987">
    <property type="entry name" value="AIM24"/>
    <property type="match status" value="1"/>
</dbReference>
<dbReference type="PANTHER" id="PTHR36959:SF2">
    <property type="entry name" value="ALTERED INHERITANCE OF MITOCHONDRIA PROTEIN 24, MITOCHONDRIAL"/>
    <property type="match status" value="1"/>
</dbReference>